<evidence type="ECO:0000313" key="2">
    <source>
        <dbReference type="Proteomes" id="UP000194236"/>
    </source>
</evidence>
<accession>A0A1Y3AV87</accession>
<dbReference type="OrthoDB" id="6512976at2759"/>
<comment type="caution">
    <text evidence="1">The sequence shown here is derived from an EMBL/GenBank/DDBJ whole genome shotgun (WGS) entry which is preliminary data.</text>
</comment>
<dbReference type="AlphaFoldDB" id="A0A1Y3AV87"/>
<protein>
    <submittedName>
        <fullName evidence="1">Uncharacterized protein</fullName>
    </submittedName>
</protein>
<keyword evidence="2" id="KW-1185">Reference proteome</keyword>
<dbReference type="EMBL" id="MUJZ01056389">
    <property type="protein sequence ID" value="OTF72392.1"/>
    <property type="molecule type" value="Genomic_DNA"/>
</dbReference>
<dbReference type="Proteomes" id="UP000194236">
    <property type="component" value="Unassembled WGS sequence"/>
</dbReference>
<name>A0A1Y3AV87_EURMA</name>
<gene>
    <name evidence="1" type="ORF">BLA29_007170</name>
</gene>
<reference evidence="1 2" key="1">
    <citation type="submission" date="2017-03" db="EMBL/GenBank/DDBJ databases">
        <title>Genome Survey of Euroglyphus maynei.</title>
        <authorList>
            <person name="Arlian L.G."/>
            <person name="Morgan M.S."/>
            <person name="Rider S.D."/>
        </authorList>
    </citation>
    <scope>NUCLEOTIDE SEQUENCE [LARGE SCALE GENOMIC DNA]</scope>
    <source>
        <strain evidence="1">Arlian Lab</strain>
        <tissue evidence="1">Whole body</tissue>
    </source>
</reference>
<evidence type="ECO:0000313" key="1">
    <source>
        <dbReference type="EMBL" id="OTF72392.1"/>
    </source>
</evidence>
<organism evidence="1 2">
    <name type="scientific">Euroglyphus maynei</name>
    <name type="common">Mayne's house dust mite</name>
    <dbReference type="NCBI Taxonomy" id="6958"/>
    <lineage>
        <taxon>Eukaryota</taxon>
        <taxon>Metazoa</taxon>
        <taxon>Ecdysozoa</taxon>
        <taxon>Arthropoda</taxon>
        <taxon>Chelicerata</taxon>
        <taxon>Arachnida</taxon>
        <taxon>Acari</taxon>
        <taxon>Acariformes</taxon>
        <taxon>Sarcoptiformes</taxon>
        <taxon>Astigmata</taxon>
        <taxon>Psoroptidia</taxon>
        <taxon>Analgoidea</taxon>
        <taxon>Pyroglyphidae</taxon>
        <taxon>Pyroglyphinae</taxon>
        <taxon>Euroglyphus</taxon>
    </lineage>
</organism>
<proteinExistence type="predicted"/>
<sequence length="275" mass="31189">MCSFYTAKQENDQNPSSSILLVYELLPNQTSHVLGPFVSASVGTIHSSIICEAEIQQGRRYLLAVFSFDGNSTFGSNVLRIHSSRRLRFKMFEPNSALRGDLIIHYVLACGRPYEVCIFSYEINRNAQHWIQVSMKARWKYSSTALIDQYERFTNDDHHVLEGRPATSMTKSANHCLSSDKISSLQQSNSMMITSRGSLQTVDLIAPGYCQLINMIVDSSQQFSHNHRHISIAMNFKYRSIGDKINDYMSISHEPDIGLTYGLHSARPIIINKNK</sequence>